<keyword evidence="2" id="KW-1185">Reference proteome</keyword>
<sequence>MYGSKEMRRRTDEVFMARPENPVVADGSVSRALDALRQVQDVYFFSALWNYVDLHLMLQLNKNSPTFRMYQNLEEPRKMFE</sequence>
<dbReference type="EMBL" id="PDUG01000015">
    <property type="protein sequence ID" value="PIC13069.1"/>
    <property type="molecule type" value="Genomic_DNA"/>
</dbReference>
<protein>
    <submittedName>
        <fullName evidence="1">Uncharacterized protein</fullName>
    </submittedName>
</protein>
<comment type="caution">
    <text evidence="1">The sequence shown here is derived from an EMBL/GenBank/DDBJ whole genome shotgun (WGS) entry which is preliminary data.</text>
</comment>
<name>A0A2G5SDS2_9PELO</name>
<accession>A0A2G5SDS2</accession>
<evidence type="ECO:0000313" key="2">
    <source>
        <dbReference type="Proteomes" id="UP000230233"/>
    </source>
</evidence>
<gene>
    <name evidence="1" type="ORF">B9Z55_027954</name>
</gene>
<evidence type="ECO:0000313" key="1">
    <source>
        <dbReference type="EMBL" id="PIC13069.1"/>
    </source>
</evidence>
<reference evidence="2" key="1">
    <citation type="submission" date="2017-10" db="EMBL/GenBank/DDBJ databases">
        <title>Rapid genome shrinkage in a self-fertile nematode reveals novel sperm competition proteins.</title>
        <authorList>
            <person name="Yin D."/>
            <person name="Schwarz E.M."/>
            <person name="Thomas C.G."/>
            <person name="Felde R.L."/>
            <person name="Korf I.F."/>
            <person name="Cutter A.D."/>
            <person name="Schartner C.M."/>
            <person name="Ralston E.J."/>
            <person name="Meyer B.J."/>
            <person name="Haag E.S."/>
        </authorList>
    </citation>
    <scope>NUCLEOTIDE SEQUENCE [LARGE SCALE GENOMIC DNA]</scope>
    <source>
        <strain evidence="2">JU1422</strain>
    </source>
</reference>
<dbReference type="AlphaFoldDB" id="A0A2G5SDS2"/>
<dbReference type="Proteomes" id="UP000230233">
    <property type="component" value="Unassembled WGS sequence"/>
</dbReference>
<proteinExistence type="predicted"/>
<organism evidence="1 2">
    <name type="scientific">Caenorhabditis nigoni</name>
    <dbReference type="NCBI Taxonomy" id="1611254"/>
    <lineage>
        <taxon>Eukaryota</taxon>
        <taxon>Metazoa</taxon>
        <taxon>Ecdysozoa</taxon>
        <taxon>Nematoda</taxon>
        <taxon>Chromadorea</taxon>
        <taxon>Rhabditida</taxon>
        <taxon>Rhabditina</taxon>
        <taxon>Rhabditomorpha</taxon>
        <taxon>Rhabditoidea</taxon>
        <taxon>Rhabditidae</taxon>
        <taxon>Peloderinae</taxon>
        <taxon>Caenorhabditis</taxon>
    </lineage>
</organism>